<feature type="compositionally biased region" description="Basic and acidic residues" evidence="1">
    <location>
        <begin position="51"/>
        <end position="67"/>
    </location>
</feature>
<dbReference type="AlphaFoldDB" id="A0AA35P871"/>
<gene>
    <name evidence="2" type="ORF">PODLI_1B007569</name>
</gene>
<feature type="compositionally biased region" description="Low complexity" evidence="1">
    <location>
        <begin position="1"/>
        <end position="18"/>
    </location>
</feature>
<reference evidence="2" key="1">
    <citation type="submission" date="2022-12" db="EMBL/GenBank/DDBJ databases">
        <authorList>
            <person name="Alioto T."/>
            <person name="Alioto T."/>
            <person name="Gomez Garrido J."/>
        </authorList>
    </citation>
    <scope>NUCLEOTIDE SEQUENCE</scope>
</reference>
<feature type="compositionally biased region" description="Basic residues" evidence="1">
    <location>
        <begin position="22"/>
        <end position="40"/>
    </location>
</feature>
<organism evidence="2 3">
    <name type="scientific">Podarcis lilfordi</name>
    <name type="common">Lilford's wall lizard</name>
    <dbReference type="NCBI Taxonomy" id="74358"/>
    <lineage>
        <taxon>Eukaryota</taxon>
        <taxon>Metazoa</taxon>
        <taxon>Chordata</taxon>
        <taxon>Craniata</taxon>
        <taxon>Vertebrata</taxon>
        <taxon>Euteleostomi</taxon>
        <taxon>Lepidosauria</taxon>
        <taxon>Squamata</taxon>
        <taxon>Bifurcata</taxon>
        <taxon>Unidentata</taxon>
        <taxon>Episquamata</taxon>
        <taxon>Laterata</taxon>
        <taxon>Lacertibaenia</taxon>
        <taxon>Lacertidae</taxon>
        <taxon>Podarcis</taxon>
    </lineage>
</organism>
<sequence>MMAAAAAAWDSPQAAAAASKIPLRRQRRRRSNPAPWKRRPSPFLGIPSGLARKEGRKAGGDDDGEGRAREELRRKGYFLLLLLALALELFLEKSSLERGILYAFPKEDINEAFIQRSSGVFIVDDLTVKTRLDRKTTYQHSTAFGVSSRFMLCI</sequence>
<evidence type="ECO:0000313" key="2">
    <source>
        <dbReference type="EMBL" id="CAI5776530.1"/>
    </source>
</evidence>
<evidence type="ECO:0000256" key="1">
    <source>
        <dbReference type="SAM" id="MobiDB-lite"/>
    </source>
</evidence>
<proteinExistence type="predicted"/>
<keyword evidence="3" id="KW-1185">Reference proteome</keyword>
<dbReference type="Proteomes" id="UP001178461">
    <property type="component" value="Chromosome 6"/>
</dbReference>
<feature type="region of interest" description="Disordered" evidence="1">
    <location>
        <begin position="1"/>
        <end position="67"/>
    </location>
</feature>
<evidence type="ECO:0000313" key="3">
    <source>
        <dbReference type="Proteomes" id="UP001178461"/>
    </source>
</evidence>
<protein>
    <submittedName>
        <fullName evidence="2">Uncharacterized protein</fullName>
    </submittedName>
</protein>
<dbReference type="EMBL" id="OX395131">
    <property type="protein sequence ID" value="CAI5776530.1"/>
    <property type="molecule type" value="Genomic_DNA"/>
</dbReference>
<name>A0AA35P871_9SAUR</name>
<accession>A0AA35P871</accession>